<dbReference type="GO" id="GO:0005615">
    <property type="term" value="C:extracellular space"/>
    <property type="evidence" value="ECO:0007669"/>
    <property type="project" value="TreeGrafter"/>
</dbReference>
<name>A0AAD8AII5_DIPPU</name>
<protein>
    <submittedName>
        <fullName evidence="2">Uncharacterized protein</fullName>
    </submittedName>
</protein>
<keyword evidence="3" id="KW-1185">Reference proteome</keyword>
<evidence type="ECO:0000313" key="3">
    <source>
        <dbReference type="Proteomes" id="UP001233999"/>
    </source>
</evidence>
<reference evidence="2" key="1">
    <citation type="journal article" date="2023" name="IScience">
        <title>Live-bearing cockroach genome reveals convergent evolutionary mechanisms linked to viviparity in insects and beyond.</title>
        <authorList>
            <person name="Fouks B."/>
            <person name="Harrison M.C."/>
            <person name="Mikhailova A.A."/>
            <person name="Marchal E."/>
            <person name="English S."/>
            <person name="Carruthers M."/>
            <person name="Jennings E.C."/>
            <person name="Chiamaka E.L."/>
            <person name="Frigard R.A."/>
            <person name="Pippel M."/>
            <person name="Attardo G.M."/>
            <person name="Benoit J.B."/>
            <person name="Bornberg-Bauer E."/>
            <person name="Tobe S.S."/>
        </authorList>
    </citation>
    <scope>NUCLEOTIDE SEQUENCE</scope>
    <source>
        <strain evidence="2">Stay&amp;Tobe</strain>
    </source>
</reference>
<proteinExistence type="predicted"/>
<keyword evidence="1" id="KW-0732">Signal</keyword>
<accession>A0AAD8AII5</accession>
<feature type="chain" id="PRO_5042050608" evidence="1">
    <location>
        <begin position="17"/>
        <end position="195"/>
    </location>
</feature>
<dbReference type="Proteomes" id="UP001233999">
    <property type="component" value="Unassembled WGS sequence"/>
</dbReference>
<dbReference type="InterPro" id="IPR010562">
    <property type="entry name" value="Haemolymph_juvenile_hormone-bd"/>
</dbReference>
<feature type="signal peptide" evidence="1">
    <location>
        <begin position="1"/>
        <end position="16"/>
    </location>
</feature>
<sequence length="195" mass="21826">MWKTLFAIAACAPALAKLPNYIDPCVRNSPEFEECLLNRTMMVMPHIGEGVPELNVPRVEPLIVHMLHLEQGSSGVKLKMSLRDLNIRGLSMYLFRKFKLDLSSMPHATALIWLPRIMLDADYEVDGKLLLVPLKGKGHMYANASSLTVDLSVGLQRRQVDGKTYLHPLSTNIKLKFGGDSDPHLGNIFDTTERS</sequence>
<dbReference type="InterPro" id="IPR038606">
    <property type="entry name" value="To_sf"/>
</dbReference>
<comment type="caution">
    <text evidence="2">The sequence shown here is derived from an EMBL/GenBank/DDBJ whole genome shotgun (WGS) entry which is preliminary data.</text>
</comment>
<organism evidence="2 3">
    <name type="scientific">Diploptera punctata</name>
    <name type="common">Pacific beetle cockroach</name>
    <dbReference type="NCBI Taxonomy" id="6984"/>
    <lineage>
        <taxon>Eukaryota</taxon>
        <taxon>Metazoa</taxon>
        <taxon>Ecdysozoa</taxon>
        <taxon>Arthropoda</taxon>
        <taxon>Hexapoda</taxon>
        <taxon>Insecta</taxon>
        <taxon>Pterygota</taxon>
        <taxon>Neoptera</taxon>
        <taxon>Polyneoptera</taxon>
        <taxon>Dictyoptera</taxon>
        <taxon>Blattodea</taxon>
        <taxon>Blaberoidea</taxon>
        <taxon>Blaberidae</taxon>
        <taxon>Diplopterinae</taxon>
        <taxon>Diploptera</taxon>
    </lineage>
</organism>
<feature type="non-terminal residue" evidence="2">
    <location>
        <position position="195"/>
    </location>
</feature>
<dbReference type="Pfam" id="PF06585">
    <property type="entry name" value="JHBP"/>
    <property type="match status" value="1"/>
</dbReference>
<dbReference type="PANTHER" id="PTHR11008">
    <property type="entry name" value="PROTEIN TAKEOUT-LIKE PROTEIN"/>
    <property type="match status" value="1"/>
</dbReference>
<evidence type="ECO:0000256" key="1">
    <source>
        <dbReference type="SAM" id="SignalP"/>
    </source>
</evidence>
<reference evidence="2" key="2">
    <citation type="submission" date="2023-05" db="EMBL/GenBank/DDBJ databases">
        <authorList>
            <person name="Fouks B."/>
        </authorList>
    </citation>
    <scope>NUCLEOTIDE SEQUENCE</scope>
    <source>
        <strain evidence="2">Stay&amp;Tobe</strain>
        <tissue evidence="2">Testes</tissue>
    </source>
</reference>
<gene>
    <name evidence="2" type="ORF">L9F63_026353</name>
</gene>
<dbReference type="AlphaFoldDB" id="A0AAD8AII5"/>
<evidence type="ECO:0000313" key="2">
    <source>
        <dbReference type="EMBL" id="KAJ9599799.1"/>
    </source>
</evidence>
<dbReference type="SMART" id="SM00700">
    <property type="entry name" value="JHBP"/>
    <property type="match status" value="1"/>
</dbReference>
<dbReference type="EMBL" id="JASPKZ010000477">
    <property type="protein sequence ID" value="KAJ9599799.1"/>
    <property type="molecule type" value="Genomic_DNA"/>
</dbReference>
<dbReference type="PANTHER" id="PTHR11008:SF32">
    <property type="entry name" value="CIRCADIAN CLOCK-CONTROLLED PROTEIN DAYWAKE-RELATED"/>
    <property type="match status" value="1"/>
</dbReference>
<dbReference type="Gene3D" id="3.15.10.30">
    <property type="entry name" value="Haemolymph juvenile hormone binding protein"/>
    <property type="match status" value="1"/>
</dbReference>